<keyword evidence="2" id="KW-0732">Signal</keyword>
<evidence type="ECO:0000313" key="3">
    <source>
        <dbReference type="EMBL" id="PSJ56918.1"/>
    </source>
</evidence>
<proteinExistence type="predicted"/>
<keyword evidence="4" id="KW-1185">Reference proteome</keyword>
<accession>A0A2P7S374</accession>
<dbReference type="InterPro" id="IPR021728">
    <property type="entry name" value="DUF3300"/>
</dbReference>
<comment type="caution">
    <text evidence="3">The sequence shown here is derived from an EMBL/GenBank/DDBJ whole genome shotgun (WGS) entry which is preliminary data.</text>
</comment>
<feature type="compositionally biased region" description="Gly residues" evidence="1">
    <location>
        <begin position="464"/>
        <end position="484"/>
    </location>
</feature>
<sequence length="484" mass="52526">MTRWGLILAAVSLVLAAGTISLSATYAQEQTGAANAPTAGTSAPTPLTEHELQVLVAPIALYPDELIAVISQASLYPLQVVEADRYLGQYAKDKKLKPKASWDESVISLLNYPDIVKKMSSDLEWTQKLGDAIANQQKDVLVAIQQLRHEAVAKDIIKSDDKIKVSEENAKVVIQSASPDQVYVPQYEPQMLYVADYPPEPISYYPEPYPDYWYPTAPFYAAALTGAAWAAAIDWNDWGIWGGRWNGDVDIDCNHCFKNRDFNGKVNLNDVDWRNVDRSKININQDQFAKFNQSNVRNSLERNSANDLRNRTASIKNERRSAKTAKAGNVGKSTLEGLKNQPGRNTASANKPNANKPNVNKANINKPNVNKPNAKNVSAKKANPNKANARKPNVKTAANVDRPSGKGKSAGKAHNRPQKPSNVASARHGKIQNGASNRGAYAMGAGSHGRHGTNAHRPRRHMAGPGGGGGFRGGGGRGGGGRRR</sequence>
<name>A0A2P7S374_9HYPH</name>
<evidence type="ECO:0000256" key="1">
    <source>
        <dbReference type="SAM" id="MobiDB-lite"/>
    </source>
</evidence>
<feature type="chain" id="PRO_5015169020" evidence="2">
    <location>
        <begin position="24"/>
        <end position="484"/>
    </location>
</feature>
<dbReference type="Proteomes" id="UP000240653">
    <property type="component" value="Unassembled WGS sequence"/>
</dbReference>
<dbReference type="PANTHER" id="PTHR40269">
    <property type="entry name" value="OUTER MEMBRANE PROTEIN-RELATED"/>
    <property type="match status" value="1"/>
</dbReference>
<feature type="region of interest" description="Disordered" evidence="1">
    <location>
        <begin position="299"/>
        <end position="484"/>
    </location>
</feature>
<feature type="signal peptide" evidence="2">
    <location>
        <begin position="1"/>
        <end position="23"/>
    </location>
</feature>
<feature type="compositionally biased region" description="Low complexity" evidence="1">
    <location>
        <begin position="347"/>
        <end position="387"/>
    </location>
</feature>
<protein>
    <submittedName>
        <fullName evidence="3">DUF3300 domain-containing protein</fullName>
    </submittedName>
</protein>
<dbReference type="Pfam" id="PF11737">
    <property type="entry name" value="DUF3300"/>
    <property type="match status" value="1"/>
</dbReference>
<gene>
    <name evidence="3" type="ORF">C7I85_23730</name>
</gene>
<dbReference type="AlphaFoldDB" id="A0A2P7S374"/>
<evidence type="ECO:0000313" key="4">
    <source>
        <dbReference type="Proteomes" id="UP000240653"/>
    </source>
</evidence>
<evidence type="ECO:0000256" key="2">
    <source>
        <dbReference type="SAM" id="SignalP"/>
    </source>
</evidence>
<dbReference type="PANTHER" id="PTHR40269:SF1">
    <property type="entry name" value="OUTER MEMBRANE PROTEIN"/>
    <property type="match status" value="1"/>
</dbReference>
<organism evidence="3 4">
    <name type="scientific">Pseudaminobacter soli</name>
    <name type="common">ex Li et al. 2025</name>
    <dbReference type="NCBI Taxonomy" id="1295366"/>
    <lineage>
        <taxon>Bacteria</taxon>
        <taxon>Pseudomonadati</taxon>
        <taxon>Pseudomonadota</taxon>
        <taxon>Alphaproteobacteria</taxon>
        <taxon>Hyphomicrobiales</taxon>
        <taxon>Phyllobacteriaceae</taxon>
        <taxon>Pseudaminobacter</taxon>
    </lineage>
</organism>
<reference evidence="3 4" key="1">
    <citation type="submission" date="2018-03" db="EMBL/GenBank/DDBJ databases">
        <title>The draft genome of Mesorhizobium soli JCM 19897.</title>
        <authorList>
            <person name="Li L."/>
            <person name="Liu L."/>
            <person name="Liang L."/>
            <person name="Wang T."/>
            <person name="Zhang X."/>
        </authorList>
    </citation>
    <scope>NUCLEOTIDE SEQUENCE [LARGE SCALE GENOMIC DNA]</scope>
    <source>
        <strain evidence="3 4">JCM 19897</strain>
    </source>
</reference>
<dbReference type="RefSeq" id="WP_106726512.1">
    <property type="nucleotide sequence ID" value="NZ_PXYL01000016.1"/>
</dbReference>
<feature type="compositionally biased region" description="Polar residues" evidence="1">
    <location>
        <begin position="299"/>
        <end position="315"/>
    </location>
</feature>
<feature type="compositionally biased region" description="Basic residues" evidence="1">
    <location>
        <begin position="448"/>
        <end position="462"/>
    </location>
</feature>
<dbReference type="OrthoDB" id="197257at2"/>
<dbReference type="EMBL" id="PXYL01000016">
    <property type="protein sequence ID" value="PSJ56918.1"/>
    <property type="molecule type" value="Genomic_DNA"/>
</dbReference>